<reference evidence="1 2" key="1">
    <citation type="submission" date="2020-07" db="EMBL/GenBank/DDBJ databases">
        <title>Mycobacterium kansasii (former subtype) with zoonotic potential isolated from diseased indoor pet cat, Japan.</title>
        <authorList>
            <person name="Fukano H."/>
            <person name="Terazono T."/>
            <person name="Hoshino Y."/>
        </authorList>
    </citation>
    <scope>NUCLEOTIDE SEQUENCE [LARGE SCALE GENOMIC DNA]</scope>
    <source>
        <strain evidence="1 2">Kuro-I</strain>
    </source>
</reference>
<protein>
    <submittedName>
        <fullName evidence="1">Uncharacterized protein</fullName>
    </submittedName>
</protein>
<dbReference type="EMBL" id="AP023343">
    <property type="protein sequence ID" value="BCI87232.1"/>
    <property type="molecule type" value="Genomic_DNA"/>
</dbReference>
<gene>
    <name evidence="1" type="ORF">NIIDMKKI_24380</name>
</gene>
<dbReference type="AlphaFoldDB" id="A0A7G1IBJ1"/>
<dbReference type="Proteomes" id="UP000516380">
    <property type="component" value="Chromosome"/>
</dbReference>
<evidence type="ECO:0000313" key="1">
    <source>
        <dbReference type="EMBL" id="BCI87232.1"/>
    </source>
</evidence>
<keyword evidence="2" id="KW-1185">Reference proteome</keyword>
<accession>A0A7G1IBJ1</accession>
<proteinExistence type="predicted"/>
<evidence type="ECO:0000313" key="2">
    <source>
        <dbReference type="Proteomes" id="UP000516380"/>
    </source>
</evidence>
<sequence>MGTVIDRVDLTHPGLLHRHSALHLAVAAARIACSERDAIPASWISWSTRGFIATGIWANPRWQR</sequence>
<organism evidence="1 2">
    <name type="scientific">Mycobacterium kansasii</name>
    <dbReference type="NCBI Taxonomy" id="1768"/>
    <lineage>
        <taxon>Bacteria</taxon>
        <taxon>Bacillati</taxon>
        <taxon>Actinomycetota</taxon>
        <taxon>Actinomycetes</taxon>
        <taxon>Mycobacteriales</taxon>
        <taxon>Mycobacteriaceae</taxon>
        <taxon>Mycobacterium</taxon>
    </lineage>
</organism>
<name>A0A7G1IBJ1_MYCKA</name>